<gene>
    <name evidence="1" type="ORF">RHMOL_Rhmol09G0045900</name>
</gene>
<sequence length="776" mass="87160">MAMWVASTFKNLRWCTLIMGVSNAVVFVLAAILIGVVYPDCRGDDKDMLPFGAVLVKYKRWLLWSRFLMLIMVLQFVAATYLVFVVAKHLHLGRASSNCVLGHVSKGTTWQQNILVLLIIVVIFVATTQCFTGYDVLRWRSFYAREDNAWKTHYMEVFDHGIREAMCCLGRSKYLSVLEEDEVYSVAQLLGDLVTYRAAGTGHFELLAGLALFQSRGESPKSYERCLEAPEDRIQEATAYHPFAEAAYTGLLLDIGRNPVLFPCVWLYRQGILTPWTRNRCPILLGDNWWRGHAAAFLNYVNLPPEALRQGRVNQDDPYVNFPCEEFEYPLVDWKAICSLIQKGAHSFQESSHWSGGFTVRARPGWQDHRWLPLGKCEAAYFIVVLHQLKSVVIAVRGTETPEDLLTDGLCRECTLSIEDLDGLIKQVKCCNHIHPDVRQRVISSMPHYGHSGIVEAARNLFMQIDGNTGDDGKTLKLLHDTDANFPSTMILDLKGYADISSGSRGFLSLLLGAGCECNGYSVRIVGHSLGGAIAAMLGLRVSIVYNKEFSARLSVASIMRLRAAALTALSQETTDARITSKLARRFLFLSKYEKNKVGGKIEASHLTSSAMTTETTSRGQDQMFHVWPDVDAIATSYDETNHSDSLDDFTNPFYDASPVNENLPPDDPVSEFMDVVPSSVSGPARDVPEVFLPGLVIHIQPQKNSFQMPLSKWWRTTHEESSKYKAFIADRESFKDIIVSPSMFLDHLPWRCDHAMRGVLKARRAQKRDDGSQIV</sequence>
<protein>
    <submittedName>
        <fullName evidence="1">Uncharacterized protein</fullName>
    </submittedName>
</protein>
<proteinExistence type="predicted"/>
<dbReference type="EMBL" id="CM046396">
    <property type="protein sequence ID" value="KAI8537710.1"/>
    <property type="molecule type" value="Genomic_DNA"/>
</dbReference>
<reference evidence="1" key="1">
    <citation type="submission" date="2022-02" db="EMBL/GenBank/DDBJ databases">
        <title>Plant Genome Project.</title>
        <authorList>
            <person name="Zhang R.-G."/>
        </authorList>
    </citation>
    <scope>NUCLEOTIDE SEQUENCE</scope>
    <source>
        <strain evidence="1">AT1</strain>
    </source>
</reference>
<dbReference type="Proteomes" id="UP001062846">
    <property type="component" value="Chromosome 9"/>
</dbReference>
<accession>A0ACC0M9R9</accession>
<keyword evidence="2" id="KW-1185">Reference proteome</keyword>
<organism evidence="1 2">
    <name type="scientific">Rhododendron molle</name>
    <name type="common">Chinese azalea</name>
    <name type="synonym">Azalea mollis</name>
    <dbReference type="NCBI Taxonomy" id="49168"/>
    <lineage>
        <taxon>Eukaryota</taxon>
        <taxon>Viridiplantae</taxon>
        <taxon>Streptophyta</taxon>
        <taxon>Embryophyta</taxon>
        <taxon>Tracheophyta</taxon>
        <taxon>Spermatophyta</taxon>
        <taxon>Magnoliopsida</taxon>
        <taxon>eudicotyledons</taxon>
        <taxon>Gunneridae</taxon>
        <taxon>Pentapetalae</taxon>
        <taxon>asterids</taxon>
        <taxon>Ericales</taxon>
        <taxon>Ericaceae</taxon>
        <taxon>Ericoideae</taxon>
        <taxon>Rhodoreae</taxon>
        <taxon>Rhododendron</taxon>
    </lineage>
</organism>
<evidence type="ECO:0000313" key="2">
    <source>
        <dbReference type="Proteomes" id="UP001062846"/>
    </source>
</evidence>
<name>A0ACC0M9R9_RHOML</name>
<evidence type="ECO:0000313" key="1">
    <source>
        <dbReference type="EMBL" id="KAI8537710.1"/>
    </source>
</evidence>
<comment type="caution">
    <text evidence="1">The sequence shown here is derived from an EMBL/GenBank/DDBJ whole genome shotgun (WGS) entry which is preliminary data.</text>
</comment>